<protein>
    <submittedName>
        <fullName evidence="1">Uncharacterized protein</fullName>
    </submittedName>
</protein>
<name>A0ACB9J1B8_9ASTR</name>
<dbReference type="Proteomes" id="UP001056120">
    <property type="component" value="Linkage Group LG06"/>
</dbReference>
<evidence type="ECO:0000313" key="2">
    <source>
        <dbReference type="Proteomes" id="UP001056120"/>
    </source>
</evidence>
<reference evidence="1 2" key="2">
    <citation type="journal article" date="2022" name="Mol. Ecol. Resour.">
        <title>The genomes of chicory, endive, great burdock and yacon provide insights into Asteraceae paleo-polyploidization history and plant inulin production.</title>
        <authorList>
            <person name="Fan W."/>
            <person name="Wang S."/>
            <person name="Wang H."/>
            <person name="Wang A."/>
            <person name="Jiang F."/>
            <person name="Liu H."/>
            <person name="Zhao H."/>
            <person name="Xu D."/>
            <person name="Zhang Y."/>
        </authorList>
    </citation>
    <scope>NUCLEOTIDE SEQUENCE [LARGE SCALE GENOMIC DNA]</scope>
    <source>
        <strain evidence="2">cv. Yunnan</strain>
        <tissue evidence="1">Leaves</tissue>
    </source>
</reference>
<sequence length="488" mass="54701">MICWWFVTWTKVFQRYREPDPATIPGYVKLVGKEKPIAIVRGIKKPDPIPILDDKQLVEKGRPTAAAMGSCRAALLKELEAIDLQFTVMNAVMDNISSVVDDLSSDWQGSTKNSNGEEKQSPCLVESKRKPENIVDSKDKRSVLSARRLKILSTRKAIIPSARKPTKQQIPSKKPINLPIHSTRKLMKKTIPCTKKPVKQPISSTGRPVKQPILSTGKHIKKPIPCARKPIKQPISSTGRPVKQPMASIERPVKQPILSTRKPINKPIPSTGEPVNFAFFPLPAYVYEDSAQPASFPSPKSFLDKLSGFTRIKMAVLGLSGKKAGGQTLTLFQQKMVKEIWKTISSASEGDILDVFFLQDPEVRWHFDLVNSGKITSTGLCVSGLCPVVPLFCMYEFDKMDVRYQVMNCLTFETQVLLRFDSAHGIIKHYYFLILHKNHIMRSYQKLEEAVSPSLALLTGIPLQDNLGEMHNLLDFLHPVSFPSPKII</sequence>
<accession>A0ACB9J1B8</accession>
<organism evidence="1 2">
    <name type="scientific">Smallanthus sonchifolius</name>
    <dbReference type="NCBI Taxonomy" id="185202"/>
    <lineage>
        <taxon>Eukaryota</taxon>
        <taxon>Viridiplantae</taxon>
        <taxon>Streptophyta</taxon>
        <taxon>Embryophyta</taxon>
        <taxon>Tracheophyta</taxon>
        <taxon>Spermatophyta</taxon>
        <taxon>Magnoliopsida</taxon>
        <taxon>eudicotyledons</taxon>
        <taxon>Gunneridae</taxon>
        <taxon>Pentapetalae</taxon>
        <taxon>asterids</taxon>
        <taxon>campanulids</taxon>
        <taxon>Asterales</taxon>
        <taxon>Asteraceae</taxon>
        <taxon>Asteroideae</taxon>
        <taxon>Heliantheae alliance</taxon>
        <taxon>Millerieae</taxon>
        <taxon>Smallanthus</taxon>
    </lineage>
</organism>
<gene>
    <name evidence="1" type="ORF">L1987_18641</name>
</gene>
<comment type="caution">
    <text evidence="1">The sequence shown here is derived from an EMBL/GenBank/DDBJ whole genome shotgun (WGS) entry which is preliminary data.</text>
</comment>
<reference evidence="2" key="1">
    <citation type="journal article" date="2022" name="Mol. Ecol. Resour.">
        <title>The genomes of chicory, endive, great burdock and yacon provide insights into Asteraceae palaeo-polyploidization history and plant inulin production.</title>
        <authorList>
            <person name="Fan W."/>
            <person name="Wang S."/>
            <person name="Wang H."/>
            <person name="Wang A."/>
            <person name="Jiang F."/>
            <person name="Liu H."/>
            <person name="Zhao H."/>
            <person name="Xu D."/>
            <person name="Zhang Y."/>
        </authorList>
    </citation>
    <scope>NUCLEOTIDE SEQUENCE [LARGE SCALE GENOMIC DNA]</scope>
    <source>
        <strain evidence="2">cv. Yunnan</strain>
    </source>
</reference>
<dbReference type="EMBL" id="CM042023">
    <property type="protein sequence ID" value="KAI3813906.1"/>
    <property type="molecule type" value="Genomic_DNA"/>
</dbReference>
<keyword evidence="2" id="KW-1185">Reference proteome</keyword>
<evidence type="ECO:0000313" key="1">
    <source>
        <dbReference type="EMBL" id="KAI3813906.1"/>
    </source>
</evidence>
<proteinExistence type="predicted"/>